<dbReference type="STRING" id="1560201.NG42_07525"/>
<keyword evidence="2" id="KW-0560">Oxidoreductase</keyword>
<reference evidence="7 8" key="1">
    <citation type="journal article" date="2015" name="Int. J. Syst. Evol. Microbiol.">
        <title>Erwinia iniecta sp. nov., isolated from Russian wheat aphids (Diuraphis noxia).</title>
        <authorList>
            <person name="Campillo T."/>
            <person name="Luna E."/>
            <person name="Portier P."/>
            <person name="Fischer-Le Saux M."/>
            <person name="Lapitan N."/>
            <person name="Tisserat N.A."/>
            <person name="Leach J.E."/>
        </authorList>
    </citation>
    <scope>NUCLEOTIDE SEQUENCE [LARGE SCALE GENOMIC DNA]</scope>
    <source>
        <strain evidence="5 8">B120</strain>
        <strain evidence="6 7">B149</strain>
    </source>
</reference>
<dbReference type="EMBL" id="JRXE01000008">
    <property type="protein sequence ID" value="KOC90897.1"/>
    <property type="molecule type" value="Genomic_DNA"/>
</dbReference>
<comment type="function">
    <text evidence="2">Destroys radicals which are normally produced within the cells and which are toxic to biological systems.</text>
</comment>
<keyword evidence="2" id="KW-0186">Copper</keyword>
<feature type="signal peptide" evidence="3">
    <location>
        <begin position="1"/>
        <end position="19"/>
    </location>
</feature>
<accession>A0A0L7TFI6</accession>
<evidence type="ECO:0000256" key="3">
    <source>
        <dbReference type="SAM" id="SignalP"/>
    </source>
</evidence>
<feature type="chain" id="PRO_5008219540" description="Superoxide dismutase [Cu-Zn]" evidence="3">
    <location>
        <begin position="20"/>
        <end position="173"/>
    </location>
</feature>
<organism evidence="6 7">
    <name type="scientific">Winslowiella iniecta</name>
    <dbReference type="NCBI Taxonomy" id="1560201"/>
    <lineage>
        <taxon>Bacteria</taxon>
        <taxon>Pseudomonadati</taxon>
        <taxon>Pseudomonadota</taxon>
        <taxon>Gammaproteobacteria</taxon>
        <taxon>Enterobacterales</taxon>
        <taxon>Erwiniaceae</taxon>
        <taxon>Winslowiella</taxon>
    </lineage>
</organism>
<dbReference type="PROSITE" id="PS00087">
    <property type="entry name" value="SOD_CU_ZN_1"/>
    <property type="match status" value="1"/>
</dbReference>
<comment type="cofactor">
    <cofactor evidence="2">
        <name>Cu cation</name>
        <dbReference type="ChEBI" id="CHEBI:23378"/>
    </cofactor>
    <text evidence="2">Binds 1 copper ion per subunit.</text>
</comment>
<dbReference type="InterPro" id="IPR001424">
    <property type="entry name" value="SOD_Cu_Zn_dom"/>
</dbReference>
<dbReference type="RefSeq" id="WP_052898654.1">
    <property type="nucleotide sequence ID" value="NZ_JRXE01000008.1"/>
</dbReference>
<comment type="similarity">
    <text evidence="1 2">Belongs to the Cu-Zn superoxide dismutase family.</text>
</comment>
<dbReference type="InterPro" id="IPR018152">
    <property type="entry name" value="SOD_Cu/Zn_BS"/>
</dbReference>
<dbReference type="PROSITE" id="PS00332">
    <property type="entry name" value="SOD_CU_ZN_2"/>
    <property type="match status" value="1"/>
</dbReference>
<feature type="domain" description="Superoxide dismutase copper/zinc binding" evidence="4">
    <location>
        <begin position="39"/>
        <end position="172"/>
    </location>
</feature>
<dbReference type="SUPFAM" id="SSF49329">
    <property type="entry name" value="Cu,Zn superoxide dismutase-like"/>
    <property type="match status" value="1"/>
</dbReference>
<comment type="cofactor">
    <cofactor evidence="2">
        <name>Zn(2+)</name>
        <dbReference type="ChEBI" id="CHEBI:29105"/>
    </cofactor>
    <text evidence="2">Binds 1 zinc ion per subunit.</text>
</comment>
<evidence type="ECO:0000313" key="5">
    <source>
        <dbReference type="EMBL" id="KOC90897.1"/>
    </source>
</evidence>
<sequence>MKSYGLAALALLVSGFAQAASEQVELHSVTTQGIGESIGQVTISETAYGLEFTPDLHSLAAGVHGFHVHAKGSCEPATTDGKAVAAGAAGGHLDPGNSGKHLGPYQDGHLGDLPALFVTADGKATYPVLAPRIKKLSEISGKALMVHVGGDNHADHPKPLGGGGDRFACGVIK</sequence>
<keyword evidence="3" id="KW-0732">Signal</keyword>
<proteinExistence type="inferred from homology"/>
<keyword evidence="8" id="KW-1185">Reference proteome</keyword>
<protein>
    <recommendedName>
        <fullName evidence="2">Superoxide dismutase [Cu-Zn]</fullName>
        <ecNumber evidence="2">1.15.1.1</ecNumber>
    </recommendedName>
</protein>
<dbReference type="Gene3D" id="2.60.40.200">
    <property type="entry name" value="Superoxide dismutase, copper/zinc binding domain"/>
    <property type="match status" value="1"/>
</dbReference>
<dbReference type="Proteomes" id="UP000037088">
    <property type="component" value="Unassembled WGS sequence"/>
</dbReference>
<evidence type="ECO:0000256" key="1">
    <source>
        <dbReference type="ARBA" id="ARBA00010457"/>
    </source>
</evidence>
<dbReference type="Pfam" id="PF00080">
    <property type="entry name" value="Sod_Cu"/>
    <property type="match status" value="1"/>
</dbReference>
<name>A0A0L7TFI6_9GAMM</name>
<evidence type="ECO:0000313" key="6">
    <source>
        <dbReference type="EMBL" id="KOC94011.1"/>
    </source>
</evidence>
<dbReference type="GO" id="GO:0005507">
    <property type="term" value="F:copper ion binding"/>
    <property type="evidence" value="ECO:0007669"/>
    <property type="project" value="InterPro"/>
</dbReference>
<evidence type="ECO:0000256" key="2">
    <source>
        <dbReference type="RuleBase" id="RU000393"/>
    </source>
</evidence>
<dbReference type="GO" id="GO:0004784">
    <property type="term" value="F:superoxide dismutase activity"/>
    <property type="evidence" value="ECO:0007669"/>
    <property type="project" value="UniProtKB-EC"/>
</dbReference>
<evidence type="ECO:0000313" key="7">
    <source>
        <dbReference type="Proteomes" id="UP000036851"/>
    </source>
</evidence>
<dbReference type="AlphaFoldDB" id="A0A0L7TFI6"/>
<keyword evidence="2" id="KW-0479">Metal-binding</keyword>
<comment type="catalytic activity">
    <reaction evidence="2">
        <text>2 superoxide + 2 H(+) = H2O2 + O2</text>
        <dbReference type="Rhea" id="RHEA:20696"/>
        <dbReference type="ChEBI" id="CHEBI:15378"/>
        <dbReference type="ChEBI" id="CHEBI:15379"/>
        <dbReference type="ChEBI" id="CHEBI:16240"/>
        <dbReference type="ChEBI" id="CHEBI:18421"/>
        <dbReference type="EC" id="1.15.1.1"/>
    </reaction>
</comment>
<dbReference type="OrthoDB" id="5431326at2"/>
<dbReference type="PANTHER" id="PTHR10003">
    <property type="entry name" value="SUPEROXIDE DISMUTASE CU-ZN -RELATED"/>
    <property type="match status" value="1"/>
</dbReference>
<evidence type="ECO:0000313" key="8">
    <source>
        <dbReference type="Proteomes" id="UP000037088"/>
    </source>
</evidence>
<gene>
    <name evidence="5" type="ORF">NG42_07525</name>
    <name evidence="6" type="ORF">NG43_07340</name>
</gene>
<dbReference type="EMBL" id="JRXF01000009">
    <property type="protein sequence ID" value="KOC94011.1"/>
    <property type="molecule type" value="Genomic_DNA"/>
</dbReference>
<dbReference type="InterPro" id="IPR024134">
    <property type="entry name" value="SOD_Cu/Zn_/chaperone"/>
</dbReference>
<evidence type="ECO:0000259" key="4">
    <source>
        <dbReference type="Pfam" id="PF00080"/>
    </source>
</evidence>
<keyword evidence="2" id="KW-0862">Zinc</keyword>
<dbReference type="NCBIfam" id="NF007628">
    <property type="entry name" value="PRK10290.1"/>
    <property type="match status" value="1"/>
</dbReference>
<dbReference type="Proteomes" id="UP000036851">
    <property type="component" value="Unassembled WGS sequence"/>
</dbReference>
<dbReference type="PATRIC" id="fig|1560201.3.peg.1606"/>
<dbReference type="InterPro" id="IPR036423">
    <property type="entry name" value="SOD-like_Cu/Zn_dom_sf"/>
</dbReference>
<dbReference type="EC" id="1.15.1.1" evidence="2"/>
<comment type="caution">
    <text evidence="6">The sequence shown here is derived from an EMBL/GenBank/DDBJ whole genome shotgun (WGS) entry which is preliminary data.</text>
</comment>